<feature type="compositionally biased region" description="Basic and acidic residues" evidence="1">
    <location>
        <begin position="416"/>
        <end position="435"/>
    </location>
</feature>
<keyword evidence="3" id="KW-1185">Reference proteome</keyword>
<feature type="compositionally biased region" description="Basic and acidic residues" evidence="1">
    <location>
        <begin position="106"/>
        <end position="118"/>
    </location>
</feature>
<proteinExistence type="predicted"/>
<feature type="compositionally biased region" description="Acidic residues" evidence="1">
    <location>
        <begin position="162"/>
        <end position="171"/>
    </location>
</feature>
<feature type="compositionally biased region" description="Polar residues" evidence="1">
    <location>
        <begin position="402"/>
        <end position="413"/>
    </location>
</feature>
<organism evidence="2 3">
    <name type="scientific">Ridgeia piscesae</name>
    <name type="common">Tubeworm</name>
    <dbReference type="NCBI Taxonomy" id="27915"/>
    <lineage>
        <taxon>Eukaryota</taxon>
        <taxon>Metazoa</taxon>
        <taxon>Spiralia</taxon>
        <taxon>Lophotrochozoa</taxon>
        <taxon>Annelida</taxon>
        <taxon>Polychaeta</taxon>
        <taxon>Sedentaria</taxon>
        <taxon>Canalipalpata</taxon>
        <taxon>Sabellida</taxon>
        <taxon>Siboglinidae</taxon>
        <taxon>Ridgeia</taxon>
    </lineage>
</organism>
<protein>
    <submittedName>
        <fullName evidence="2">Uncharacterized protein</fullName>
    </submittedName>
</protein>
<feature type="compositionally biased region" description="Basic and acidic residues" evidence="1">
    <location>
        <begin position="73"/>
        <end position="97"/>
    </location>
</feature>
<evidence type="ECO:0000313" key="2">
    <source>
        <dbReference type="EMBL" id="KAK2191055.1"/>
    </source>
</evidence>
<feature type="compositionally biased region" description="Polar residues" evidence="1">
    <location>
        <begin position="222"/>
        <end position="246"/>
    </location>
</feature>
<feature type="compositionally biased region" description="Basic and acidic residues" evidence="1">
    <location>
        <begin position="266"/>
        <end position="288"/>
    </location>
</feature>
<dbReference type="Proteomes" id="UP001209878">
    <property type="component" value="Unassembled WGS sequence"/>
</dbReference>
<evidence type="ECO:0000256" key="1">
    <source>
        <dbReference type="SAM" id="MobiDB-lite"/>
    </source>
</evidence>
<evidence type="ECO:0000313" key="3">
    <source>
        <dbReference type="Proteomes" id="UP001209878"/>
    </source>
</evidence>
<dbReference type="EMBL" id="JAODUO010000061">
    <property type="protein sequence ID" value="KAK2191055.1"/>
    <property type="molecule type" value="Genomic_DNA"/>
</dbReference>
<feature type="compositionally biased region" description="Polar residues" evidence="1">
    <location>
        <begin position="436"/>
        <end position="445"/>
    </location>
</feature>
<feature type="compositionally biased region" description="Polar residues" evidence="1">
    <location>
        <begin position="311"/>
        <end position="375"/>
    </location>
</feature>
<feature type="region of interest" description="Disordered" evidence="1">
    <location>
        <begin position="1"/>
        <end position="582"/>
    </location>
</feature>
<sequence>MTAIHSEVSRHRNVEDDAEADTIRQQSLLRFPRSVSDTHEVDDLSEDDEPPDKRCDSLSPDGAQLTESMTSEKLLREQQARSRDLATDEELLHERTWESPSPVKTEVPDSSRDEDKFYDQMTQSLSTLQEEQVLDDDEQEASAKLSTKDNEESVSVGKDQDDTSVQEDIPEENVKIHDAEETPDDSIQPNVEANAATTNVLQENEYTDSVERRSNHEEADTAMQQNSIAEQEPSRSSFSGKRSVTGSYKEGRQVSPPGDDDNPPVETERGEINSPDENTKREDEESRSKKSNASSLETKERTVTPDANIASAISLSPPLETQKQPDMASSSSRISMLRQTPEQQQLDDQVRSSNTDQNDLETIQKVSQHTVSGSLNRDDVTISPTKSLVSGMLSQKDHHNGKQTPPQNTSQMSFRDGSRIDQDAGQEKHVDEKLNDSSGTVTSGNRNDDDDKDKQIDDTLIDSTSAATSDVSGKNVEENHSKTDTNKSSHSVSDDRSLASKDLGEKDSVDNEGLEQQPKQADNSSISSDKDKHGTNATRDGNDKVIEASDSTENIEQQRKNSNQTPEGSVAPAFPKVVNTGS</sequence>
<feature type="compositionally biased region" description="Basic and acidic residues" evidence="1">
    <location>
        <begin position="446"/>
        <end position="457"/>
    </location>
</feature>
<reference evidence="2" key="1">
    <citation type="journal article" date="2023" name="Mol. Biol. Evol.">
        <title>Third-Generation Sequencing Reveals the Adaptive Role of the Epigenome in Three Deep-Sea Polychaetes.</title>
        <authorList>
            <person name="Perez M."/>
            <person name="Aroh O."/>
            <person name="Sun Y."/>
            <person name="Lan Y."/>
            <person name="Juniper S.K."/>
            <person name="Young C.R."/>
            <person name="Angers B."/>
            <person name="Qian P.Y."/>
        </authorList>
    </citation>
    <scope>NUCLEOTIDE SEQUENCE</scope>
    <source>
        <strain evidence="2">R07B-5</strain>
    </source>
</reference>
<feature type="compositionally biased region" description="Polar residues" evidence="1">
    <location>
        <begin position="549"/>
        <end position="567"/>
    </location>
</feature>
<gene>
    <name evidence="2" type="ORF">NP493_60g01057</name>
</gene>
<feature type="compositionally biased region" description="Basic and acidic residues" evidence="1">
    <location>
        <begin position="209"/>
        <end position="219"/>
    </location>
</feature>
<feature type="compositionally biased region" description="Polar residues" evidence="1">
    <location>
        <begin position="463"/>
        <end position="472"/>
    </location>
</feature>
<feature type="compositionally biased region" description="Polar residues" evidence="1">
    <location>
        <begin position="185"/>
        <end position="204"/>
    </location>
</feature>
<name>A0AAD9PAH7_RIDPI</name>
<feature type="compositionally biased region" description="Basic and acidic residues" evidence="1">
    <location>
        <begin position="475"/>
        <end position="509"/>
    </location>
</feature>
<accession>A0AAD9PAH7</accession>
<comment type="caution">
    <text evidence="2">The sequence shown here is derived from an EMBL/GenBank/DDBJ whole genome shotgun (WGS) entry which is preliminary data.</text>
</comment>
<feature type="compositionally biased region" description="Basic and acidic residues" evidence="1">
    <location>
        <begin position="528"/>
        <end position="547"/>
    </location>
</feature>
<feature type="compositionally biased region" description="Polar residues" evidence="1">
    <location>
        <begin position="517"/>
        <end position="527"/>
    </location>
</feature>
<dbReference type="AlphaFoldDB" id="A0AAD9PAH7"/>